<name>T1KNC3_TETUR</name>
<dbReference type="EnsemblMetazoa" id="tetur16g00460.1">
    <property type="protein sequence ID" value="tetur16g00460.1"/>
    <property type="gene ID" value="tetur16g00460"/>
</dbReference>
<proteinExistence type="predicted"/>
<accession>T1KNC3</accession>
<evidence type="ECO:0000313" key="1">
    <source>
        <dbReference type="EnsemblMetazoa" id="tetur16g00460.1"/>
    </source>
</evidence>
<dbReference type="Proteomes" id="UP000015104">
    <property type="component" value="Unassembled WGS sequence"/>
</dbReference>
<reference evidence="2" key="1">
    <citation type="submission" date="2011-08" db="EMBL/GenBank/DDBJ databases">
        <authorList>
            <person name="Rombauts S."/>
        </authorList>
    </citation>
    <scope>NUCLEOTIDE SEQUENCE</scope>
    <source>
        <strain evidence="2">London</strain>
    </source>
</reference>
<dbReference type="EMBL" id="CAEY01000275">
    <property type="status" value="NOT_ANNOTATED_CDS"/>
    <property type="molecule type" value="Genomic_DNA"/>
</dbReference>
<organism evidence="1 2">
    <name type="scientific">Tetranychus urticae</name>
    <name type="common">Two-spotted spider mite</name>
    <dbReference type="NCBI Taxonomy" id="32264"/>
    <lineage>
        <taxon>Eukaryota</taxon>
        <taxon>Metazoa</taxon>
        <taxon>Ecdysozoa</taxon>
        <taxon>Arthropoda</taxon>
        <taxon>Chelicerata</taxon>
        <taxon>Arachnida</taxon>
        <taxon>Acari</taxon>
        <taxon>Acariformes</taxon>
        <taxon>Trombidiformes</taxon>
        <taxon>Prostigmata</taxon>
        <taxon>Eleutherengona</taxon>
        <taxon>Raphignathae</taxon>
        <taxon>Tetranychoidea</taxon>
        <taxon>Tetranychidae</taxon>
        <taxon>Tetranychus</taxon>
    </lineage>
</organism>
<keyword evidence="2" id="KW-1185">Reference proteome</keyword>
<dbReference type="HOGENOM" id="CLU_3399877_0_0_1"/>
<protein>
    <submittedName>
        <fullName evidence="1">Uncharacterized protein</fullName>
    </submittedName>
</protein>
<reference evidence="1" key="2">
    <citation type="submission" date="2015-06" db="UniProtKB">
        <authorList>
            <consortium name="EnsemblMetazoa"/>
        </authorList>
    </citation>
    <scope>IDENTIFICATION</scope>
</reference>
<sequence length="31" mass="3306">MIAVGDAIKKLKLKLNIAGFGGYQTADVELQ</sequence>
<dbReference type="AlphaFoldDB" id="T1KNC3"/>
<evidence type="ECO:0000313" key="2">
    <source>
        <dbReference type="Proteomes" id="UP000015104"/>
    </source>
</evidence>